<reference evidence="2" key="1">
    <citation type="submission" date="2022-07" db="EMBL/GenBank/DDBJ databases">
        <title>Phylogenomic reconstructions and comparative analyses of Kickxellomycotina fungi.</title>
        <authorList>
            <person name="Reynolds N.K."/>
            <person name="Stajich J.E."/>
            <person name="Barry K."/>
            <person name="Grigoriev I.V."/>
            <person name="Crous P."/>
            <person name="Smith M.E."/>
        </authorList>
    </citation>
    <scope>NUCLEOTIDE SEQUENCE</scope>
    <source>
        <strain evidence="2">NBRC 105413</strain>
    </source>
</reference>
<dbReference type="CDD" id="cd00754">
    <property type="entry name" value="Ubl_MoaD"/>
    <property type="match status" value="1"/>
</dbReference>
<dbReference type="GO" id="GO:1990133">
    <property type="term" value="C:molybdopterin adenylyltransferase complex"/>
    <property type="evidence" value="ECO:0007669"/>
    <property type="project" value="TreeGrafter"/>
</dbReference>
<dbReference type="InterPro" id="IPR016155">
    <property type="entry name" value="Mopterin_synth/thiamin_S_b"/>
</dbReference>
<accession>A0A9W7XJA6</accession>
<dbReference type="PANTHER" id="PTHR33359:SF1">
    <property type="entry name" value="MOLYBDOPTERIN SYNTHASE SULFUR CARRIER SUBUNIT"/>
    <property type="match status" value="1"/>
</dbReference>
<keyword evidence="1" id="KW-0547">Nucleotide-binding</keyword>
<dbReference type="AlphaFoldDB" id="A0A9W7XJA6"/>
<dbReference type="GO" id="GO:0000166">
    <property type="term" value="F:nucleotide binding"/>
    <property type="evidence" value="ECO:0007669"/>
    <property type="project" value="UniProtKB-KW"/>
</dbReference>
<sequence length="86" mass="9681">MVQVKILYFASARDAASQKDFEMIELEDGSQTTLQAVIDIIKANHKDIASVLETSVISFNQEYCDNEKLDKIHVKDNDEIAIIPPN</sequence>
<evidence type="ECO:0008006" key="4">
    <source>
        <dbReference type="Google" id="ProtNLM"/>
    </source>
</evidence>
<dbReference type="GO" id="GO:0006777">
    <property type="term" value="P:Mo-molybdopterin cofactor biosynthetic process"/>
    <property type="evidence" value="ECO:0007669"/>
    <property type="project" value="InterPro"/>
</dbReference>
<gene>
    <name evidence="2" type="ORF">LPJ64_002631</name>
</gene>
<evidence type="ECO:0000313" key="3">
    <source>
        <dbReference type="Proteomes" id="UP001145021"/>
    </source>
</evidence>
<evidence type="ECO:0000313" key="2">
    <source>
        <dbReference type="EMBL" id="KAJ1645836.1"/>
    </source>
</evidence>
<dbReference type="InterPro" id="IPR012675">
    <property type="entry name" value="Beta-grasp_dom_sf"/>
</dbReference>
<protein>
    <recommendedName>
        <fullName evidence="4">Molybdopterin synthase sulfur carrier subunit</fullName>
    </recommendedName>
</protein>
<organism evidence="2 3">
    <name type="scientific">Coemansia asiatica</name>
    <dbReference type="NCBI Taxonomy" id="1052880"/>
    <lineage>
        <taxon>Eukaryota</taxon>
        <taxon>Fungi</taxon>
        <taxon>Fungi incertae sedis</taxon>
        <taxon>Zoopagomycota</taxon>
        <taxon>Kickxellomycotina</taxon>
        <taxon>Kickxellomycetes</taxon>
        <taxon>Kickxellales</taxon>
        <taxon>Kickxellaceae</taxon>
        <taxon>Coemansia</taxon>
    </lineage>
</organism>
<dbReference type="InterPro" id="IPR003749">
    <property type="entry name" value="ThiS/MoaD-like"/>
</dbReference>
<proteinExistence type="predicted"/>
<dbReference type="Proteomes" id="UP001145021">
    <property type="component" value="Unassembled WGS sequence"/>
</dbReference>
<dbReference type="InterPro" id="IPR044672">
    <property type="entry name" value="MOCS2A"/>
</dbReference>
<name>A0A9W7XJA6_9FUNG</name>
<dbReference type="SUPFAM" id="SSF54285">
    <property type="entry name" value="MoaD/ThiS"/>
    <property type="match status" value="1"/>
</dbReference>
<keyword evidence="3" id="KW-1185">Reference proteome</keyword>
<evidence type="ECO:0000256" key="1">
    <source>
        <dbReference type="ARBA" id="ARBA00022741"/>
    </source>
</evidence>
<dbReference type="EMBL" id="JANBOH010000087">
    <property type="protein sequence ID" value="KAJ1645836.1"/>
    <property type="molecule type" value="Genomic_DNA"/>
</dbReference>
<comment type="caution">
    <text evidence="2">The sequence shown here is derived from an EMBL/GenBank/DDBJ whole genome shotgun (WGS) entry which is preliminary data.</text>
</comment>
<dbReference type="Pfam" id="PF02597">
    <property type="entry name" value="ThiS"/>
    <property type="match status" value="1"/>
</dbReference>
<dbReference type="Gene3D" id="3.10.20.30">
    <property type="match status" value="1"/>
</dbReference>
<dbReference type="PANTHER" id="PTHR33359">
    <property type="entry name" value="MOLYBDOPTERIN SYNTHASE SULFUR CARRIER SUBUNIT"/>
    <property type="match status" value="1"/>
</dbReference>